<protein>
    <submittedName>
        <fullName evidence="3">ABC transporter permease</fullName>
    </submittedName>
</protein>
<evidence type="ECO:0000256" key="2">
    <source>
        <dbReference type="SAM" id="Phobius"/>
    </source>
</evidence>
<feature type="transmembrane region" description="Helical" evidence="2">
    <location>
        <begin position="110"/>
        <end position="130"/>
    </location>
</feature>
<keyword evidence="2" id="KW-1133">Transmembrane helix</keyword>
<feature type="transmembrane region" description="Helical" evidence="2">
    <location>
        <begin position="173"/>
        <end position="190"/>
    </location>
</feature>
<evidence type="ECO:0000313" key="4">
    <source>
        <dbReference type="Proteomes" id="UP001596915"/>
    </source>
</evidence>
<dbReference type="Proteomes" id="UP001596915">
    <property type="component" value="Unassembled WGS sequence"/>
</dbReference>
<reference evidence="4" key="1">
    <citation type="journal article" date="2019" name="Int. J. Syst. Evol. Microbiol.">
        <title>The Global Catalogue of Microorganisms (GCM) 10K type strain sequencing project: providing services to taxonomists for standard genome sequencing and annotation.</title>
        <authorList>
            <consortium name="The Broad Institute Genomics Platform"/>
            <consortium name="The Broad Institute Genome Sequencing Center for Infectious Disease"/>
            <person name="Wu L."/>
            <person name="Ma J."/>
        </authorList>
    </citation>
    <scope>NUCLEOTIDE SEQUENCE [LARGE SCALE GENOMIC DNA]</scope>
    <source>
        <strain evidence="4">JCM 12607</strain>
    </source>
</reference>
<evidence type="ECO:0000256" key="1">
    <source>
        <dbReference type="SAM" id="MobiDB-lite"/>
    </source>
</evidence>
<feature type="region of interest" description="Disordered" evidence="1">
    <location>
        <begin position="255"/>
        <end position="279"/>
    </location>
</feature>
<keyword evidence="2" id="KW-0812">Transmembrane</keyword>
<name>A0ABW2WR29_9ACTN</name>
<feature type="transmembrane region" description="Helical" evidence="2">
    <location>
        <begin position="224"/>
        <end position="244"/>
    </location>
</feature>
<feature type="transmembrane region" description="Helical" evidence="2">
    <location>
        <begin position="24"/>
        <end position="44"/>
    </location>
</feature>
<comment type="caution">
    <text evidence="3">The sequence shown here is derived from an EMBL/GenBank/DDBJ whole genome shotgun (WGS) entry which is preliminary data.</text>
</comment>
<proteinExistence type="predicted"/>
<keyword evidence="2" id="KW-0472">Membrane</keyword>
<feature type="transmembrane region" description="Helical" evidence="2">
    <location>
        <begin position="70"/>
        <end position="90"/>
    </location>
</feature>
<organism evidence="3 4">
    <name type="scientific">Streptomyces sanglieri</name>
    <dbReference type="NCBI Taxonomy" id="193460"/>
    <lineage>
        <taxon>Bacteria</taxon>
        <taxon>Bacillati</taxon>
        <taxon>Actinomycetota</taxon>
        <taxon>Actinomycetes</taxon>
        <taxon>Kitasatosporales</taxon>
        <taxon>Streptomycetaceae</taxon>
        <taxon>Streptomyces</taxon>
    </lineage>
</organism>
<feature type="transmembrane region" description="Helical" evidence="2">
    <location>
        <begin position="142"/>
        <end position="166"/>
    </location>
</feature>
<evidence type="ECO:0000313" key="3">
    <source>
        <dbReference type="EMBL" id="MFD0622692.1"/>
    </source>
</evidence>
<accession>A0ABW2WR29</accession>
<keyword evidence="4" id="KW-1185">Reference proteome</keyword>
<sequence>MKRHISLYTVAARYDLIEHARNRFAMLLVVLYVPTWVTLAYLVIPDKAVPVHLRATGQDLAVPGNELTQITGAINAVTLITGFMMFAATFNGSRFDRRLAMAGYPRFHLVLAKTTSLAITSALLAAYATAVTCTAWTPRRPLLLATALFCAAMTYGALGVIFGSVLHREVEGMFALIMTSVIDVALQNPISSSGANSPLMQLLPSYGTVQTATTAGFSTAAAPAYLAIQLTWFTAAAFLGLLTFRHRTRNALPRHPAATFRNAGAHREPAGPPTGRCAS</sequence>
<gene>
    <name evidence="3" type="ORF">ACFQ2K_07475</name>
</gene>
<dbReference type="EMBL" id="JBHTGL010000008">
    <property type="protein sequence ID" value="MFD0622692.1"/>
    <property type="molecule type" value="Genomic_DNA"/>
</dbReference>